<feature type="compositionally biased region" description="Pro residues" evidence="1">
    <location>
        <begin position="1"/>
        <end position="10"/>
    </location>
</feature>
<evidence type="ECO:0000259" key="2">
    <source>
        <dbReference type="Pfam" id="PF25805"/>
    </source>
</evidence>
<dbReference type="Pfam" id="PF00612">
    <property type="entry name" value="IQ"/>
    <property type="match status" value="1"/>
</dbReference>
<dbReference type="InterPro" id="IPR057887">
    <property type="entry name" value="IQUB_helical"/>
</dbReference>
<reference evidence="3" key="1">
    <citation type="submission" date="2021-01" db="EMBL/GenBank/DDBJ databases">
        <authorList>
            <person name="Corre E."/>
            <person name="Pelletier E."/>
            <person name="Niang G."/>
            <person name="Scheremetjew M."/>
            <person name="Finn R."/>
            <person name="Kale V."/>
            <person name="Holt S."/>
            <person name="Cochrane G."/>
            <person name="Meng A."/>
            <person name="Brown T."/>
            <person name="Cohen L."/>
        </authorList>
    </citation>
    <scope>NUCLEOTIDE SEQUENCE</scope>
    <source>
        <strain evidence="3">CCMP2877</strain>
    </source>
</reference>
<feature type="compositionally biased region" description="Basic and acidic residues" evidence="1">
    <location>
        <begin position="109"/>
        <end position="126"/>
    </location>
</feature>
<protein>
    <recommendedName>
        <fullName evidence="2">IQ motif and ubiquitin-like domain-containing protein</fullName>
    </recommendedName>
</protein>
<evidence type="ECO:0000313" key="3">
    <source>
        <dbReference type="EMBL" id="CAD9259824.1"/>
    </source>
</evidence>
<gene>
    <name evidence="3" type="ORF">PPAR1163_LOCUS18198</name>
</gene>
<dbReference type="EMBL" id="HBGJ01028721">
    <property type="protein sequence ID" value="CAD9259824.1"/>
    <property type="molecule type" value="Transcribed_RNA"/>
</dbReference>
<proteinExistence type="predicted"/>
<organism evidence="3">
    <name type="scientific">Phaeomonas parva</name>
    <dbReference type="NCBI Taxonomy" id="124430"/>
    <lineage>
        <taxon>Eukaryota</taxon>
        <taxon>Sar</taxon>
        <taxon>Stramenopiles</taxon>
        <taxon>Ochrophyta</taxon>
        <taxon>Pinguiophyceae</taxon>
        <taxon>Pinguiochrysidales</taxon>
        <taxon>Pinguiochrysidaceae</taxon>
        <taxon>Phaeomonas</taxon>
    </lineage>
</organism>
<dbReference type="Gene3D" id="1.20.5.190">
    <property type="match status" value="1"/>
</dbReference>
<evidence type="ECO:0000256" key="1">
    <source>
        <dbReference type="SAM" id="MobiDB-lite"/>
    </source>
</evidence>
<accession>A0A7S1U7X5</accession>
<feature type="region of interest" description="Disordered" evidence="1">
    <location>
        <begin position="103"/>
        <end position="126"/>
    </location>
</feature>
<dbReference type="InterPro" id="IPR000048">
    <property type="entry name" value="IQ_motif_EF-hand-BS"/>
</dbReference>
<feature type="region of interest" description="Disordered" evidence="1">
    <location>
        <begin position="1"/>
        <end position="40"/>
    </location>
</feature>
<dbReference type="PROSITE" id="PS50096">
    <property type="entry name" value="IQ"/>
    <property type="match status" value="1"/>
</dbReference>
<dbReference type="PANTHER" id="PTHR21074">
    <property type="entry name" value="IQ AND UBIQUITIN-LIKE DOMAIN-CONTAINING PROTEIN"/>
    <property type="match status" value="1"/>
</dbReference>
<name>A0A7S1U7X5_9STRA</name>
<dbReference type="PANTHER" id="PTHR21074:SF0">
    <property type="entry name" value="IQ AND UBIQUITIN-LIKE DOMAIN-CONTAINING PROTEIN"/>
    <property type="match status" value="1"/>
</dbReference>
<dbReference type="InterPro" id="IPR037695">
    <property type="entry name" value="IQUB"/>
</dbReference>
<feature type="domain" description="IQ motif and ubiquitin-like" evidence="2">
    <location>
        <begin position="298"/>
        <end position="430"/>
    </location>
</feature>
<dbReference type="SMART" id="SM00015">
    <property type="entry name" value="IQ"/>
    <property type="match status" value="1"/>
</dbReference>
<dbReference type="Pfam" id="PF25805">
    <property type="entry name" value="IQUB"/>
    <property type="match status" value="1"/>
</dbReference>
<sequence length="446" mass="50642">MAAVEPPPPTEAAAPGPETDESPGAGSGVPEPPLWPEYADPNYVMPTEIEVKVGRVGTAATGMGSYEEQTIICVAVEKVPVGFRKPNLGGYRHKRTGLRYHHAGTQTEARTRPPRDMSSLRERDTQTYETVSRRTETVRESGTQMRRVDLDIDDTSDLVVYPKPYFSAAQQLEVNRKACITMQRYWRGYLARCRAHTKRMAILTMRAEEAAQAEMEENQAAERHQREIKRRLQPRTKADFELLYNELGTWRHREVQKIHDGVFGDTAEAKRRANAELLAKESKLLQTIDNMKGRASKEGRQVRVRKLLKMMSQPQKWELGDGHFVDVDTPFSVRAKELMDLYEGLTAPLMSTEERLNVLLSVKWTVAEFDCTLSSDIIELIEREADLLNRGRSSSTMTGLRQRVANLFLEFIQTPEFNPAAQQFSKVPDETIYISPETYTTEFAAT</sequence>
<dbReference type="AlphaFoldDB" id="A0A7S1U7X5"/>